<gene>
    <name evidence="2" type="ORF">ACIGXA_15515</name>
</gene>
<protein>
    <recommendedName>
        <fullName evidence="4">GAF domain-containing protein</fullName>
    </recommendedName>
</protein>
<evidence type="ECO:0000313" key="3">
    <source>
        <dbReference type="Proteomes" id="UP001614394"/>
    </source>
</evidence>
<dbReference type="EMBL" id="JBITYG010000004">
    <property type="protein sequence ID" value="MFI9101923.1"/>
    <property type="molecule type" value="Genomic_DNA"/>
</dbReference>
<keyword evidence="3" id="KW-1185">Reference proteome</keyword>
<dbReference type="RefSeq" id="WP_399648928.1">
    <property type="nucleotide sequence ID" value="NZ_JBITYG010000004.1"/>
</dbReference>
<evidence type="ECO:0000313" key="2">
    <source>
        <dbReference type="EMBL" id="MFI9101923.1"/>
    </source>
</evidence>
<comment type="caution">
    <text evidence="2">The sequence shown here is derived from an EMBL/GenBank/DDBJ whole genome shotgun (WGS) entry which is preliminary data.</text>
</comment>
<dbReference type="Proteomes" id="UP001614394">
    <property type="component" value="Unassembled WGS sequence"/>
</dbReference>
<organism evidence="2 3">
    <name type="scientific">Streptomyces fildesensis</name>
    <dbReference type="NCBI Taxonomy" id="375757"/>
    <lineage>
        <taxon>Bacteria</taxon>
        <taxon>Bacillati</taxon>
        <taxon>Actinomycetota</taxon>
        <taxon>Actinomycetes</taxon>
        <taxon>Kitasatosporales</taxon>
        <taxon>Streptomycetaceae</taxon>
        <taxon>Streptomyces</taxon>
    </lineage>
</organism>
<sequence>MSPDNGAGPRDGAAAQSDRTTPAWDDFLRADIIEEPGVAYAAALLGPDGRYLHTASASAGDDGSGYFRQEDAVAALSVRAAARGGPPVAEPFSLSGRRVTIGPIAGDADLWATPLICERTGLNVGVMGGTPRGYVVVALCHPMSDDIPVPGVYGAEISTWSVFQSRIGLALLTA</sequence>
<name>A0ABW8C674_9ACTN</name>
<accession>A0ABW8C674</accession>
<evidence type="ECO:0008006" key="4">
    <source>
        <dbReference type="Google" id="ProtNLM"/>
    </source>
</evidence>
<proteinExistence type="predicted"/>
<evidence type="ECO:0000256" key="1">
    <source>
        <dbReference type="SAM" id="MobiDB-lite"/>
    </source>
</evidence>
<feature type="region of interest" description="Disordered" evidence="1">
    <location>
        <begin position="1"/>
        <end position="21"/>
    </location>
</feature>
<reference evidence="2 3" key="1">
    <citation type="submission" date="2024-10" db="EMBL/GenBank/DDBJ databases">
        <title>The Natural Products Discovery Center: Release of the First 8490 Sequenced Strains for Exploring Actinobacteria Biosynthetic Diversity.</title>
        <authorList>
            <person name="Kalkreuter E."/>
            <person name="Kautsar S.A."/>
            <person name="Yang D."/>
            <person name="Bader C.D."/>
            <person name="Teijaro C.N."/>
            <person name="Fluegel L."/>
            <person name="Davis C.M."/>
            <person name="Simpson J.R."/>
            <person name="Lauterbach L."/>
            <person name="Steele A.D."/>
            <person name="Gui C."/>
            <person name="Meng S."/>
            <person name="Li G."/>
            <person name="Viehrig K."/>
            <person name="Ye F."/>
            <person name="Su P."/>
            <person name="Kiefer A.F."/>
            <person name="Nichols A."/>
            <person name="Cepeda A.J."/>
            <person name="Yan W."/>
            <person name="Fan B."/>
            <person name="Jiang Y."/>
            <person name="Adhikari A."/>
            <person name="Zheng C.-J."/>
            <person name="Schuster L."/>
            <person name="Cowan T.M."/>
            <person name="Smanski M.J."/>
            <person name="Chevrette M.G."/>
            <person name="De Carvalho L.P.S."/>
            <person name="Shen B."/>
        </authorList>
    </citation>
    <scope>NUCLEOTIDE SEQUENCE [LARGE SCALE GENOMIC DNA]</scope>
    <source>
        <strain evidence="2 3">NPDC053399</strain>
    </source>
</reference>